<dbReference type="AlphaFoldDB" id="A0A183JY61"/>
<keyword evidence="1" id="KW-0812">Transmembrane</keyword>
<evidence type="ECO:0000256" key="1">
    <source>
        <dbReference type="SAM" id="Phobius"/>
    </source>
</evidence>
<name>A0A183JY61_9TREM</name>
<organism evidence="4">
    <name type="scientific">Schistosoma curassoni</name>
    <dbReference type="NCBI Taxonomy" id="6186"/>
    <lineage>
        <taxon>Eukaryota</taxon>
        <taxon>Metazoa</taxon>
        <taxon>Spiralia</taxon>
        <taxon>Lophotrochozoa</taxon>
        <taxon>Platyhelminthes</taxon>
        <taxon>Trematoda</taxon>
        <taxon>Digenea</taxon>
        <taxon>Strigeidida</taxon>
        <taxon>Schistosomatoidea</taxon>
        <taxon>Schistosomatidae</taxon>
        <taxon>Schistosoma</taxon>
    </lineage>
</organism>
<proteinExistence type="predicted"/>
<feature type="transmembrane region" description="Helical" evidence="1">
    <location>
        <begin position="6"/>
        <end position="28"/>
    </location>
</feature>
<evidence type="ECO:0000313" key="4">
    <source>
        <dbReference type="WBParaSite" id="SCUD_0000766301-mRNA-1"/>
    </source>
</evidence>
<accession>A0A183JY61</accession>
<evidence type="ECO:0000313" key="2">
    <source>
        <dbReference type="EMBL" id="VDP27272.1"/>
    </source>
</evidence>
<reference evidence="4" key="1">
    <citation type="submission" date="2016-06" db="UniProtKB">
        <authorList>
            <consortium name="WormBaseParasite"/>
        </authorList>
    </citation>
    <scope>IDENTIFICATION</scope>
</reference>
<protein>
    <submittedName>
        <fullName evidence="2 4">Uncharacterized protein</fullName>
    </submittedName>
</protein>
<keyword evidence="3" id="KW-1185">Reference proteome</keyword>
<keyword evidence="1" id="KW-1133">Transmembrane helix</keyword>
<sequence length="46" mass="5380">MNTLYCSIFIVVIIYAYFDMVNGVPGMLKEFHIITKLILMNRIVQL</sequence>
<gene>
    <name evidence="2" type="ORF">SCUD_LOCUS7663</name>
</gene>
<dbReference type="WBParaSite" id="SCUD_0000766301-mRNA-1">
    <property type="protein sequence ID" value="SCUD_0000766301-mRNA-1"/>
    <property type="gene ID" value="SCUD_0000766301"/>
</dbReference>
<reference evidence="2 3" key="2">
    <citation type="submission" date="2018-11" db="EMBL/GenBank/DDBJ databases">
        <authorList>
            <consortium name="Pathogen Informatics"/>
        </authorList>
    </citation>
    <scope>NUCLEOTIDE SEQUENCE [LARGE SCALE GENOMIC DNA]</scope>
    <source>
        <strain evidence="2">Dakar</strain>
        <strain evidence="3">Dakar, Senegal</strain>
    </source>
</reference>
<dbReference type="EMBL" id="UZAK01032425">
    <property type="protein sequence ID" value="VDP27272.1"/>
    <property type="molecule type" value="Genomic_DNA"/>
</dbReference>
<dbReference type="Proteomes" id="UP000279833">
    <property type="component" value="Unassembled WGS sequence"/>
</dbReference>
<keyword evidence="1" id="KW-0472">Membrane</keyword>
<evidence type="ECO:0000313" key="3">
    <source>
        <dbReference type="Proteomes" id="UP000279833"/>
    </source>
</evidence>